<dbReference type="OrthoDB" id="6136301at2759"/>
<dbReference type="InParanoid" id="A0A1I7W156"/>
<evidence type="ECO:0000256" key="2">
    <source>
        <dbReference type="ARBA" id="ARBA00008789"/>
    </source>
</evidence>
<proteinExistence type="inferred from homology"/>
<dbReference type="GO" id="GO:0043652">
    <property type="term" value="P:engulfment of apoptotic cell"/>
    <property type="evidence" value="ECO:0007669"/>
    <property type="project" value="TreeGrafter"/>
</dbReference>
<dbReference type="GO" id="GO:0070782">
    <property type="term" value="P:phosphatidylserine exposure on apoptotic cell surface"/>
    <property type="evidence" value="ECO:0007669"/>
    <property type="project" value="TreeGrafter"/>
</dbReference>
<dbReference type="GO" id="GO:0005886">
    <property type="term" value="C:plasma membrane"/>
    <property type="evidence" value="ECO:0007669"/>
    <property type="project" value="UniProtKB-SubCell"/>
</dbReference>
<dbReference type="GO" id="GO:1902742">
    <property type="term" value="P:apoptotic process involved in development"/>
    <property type="evidence" value="ECO:0007669"/>
    <property type="project" value="TreeGrafter"/>
</dbReference>
<dbReference type="PANTHER" id="PTHR16024">
    <property type="entry name" value="XK-RELATED PROTEIN"/>
    <property type="match status" value="1"/>
</dbReference>
<dbReference type="WBParaSite" id="EN70_8537">
    <property type="protein sequence ID" value="EN70_8537"/>
    <property type="gene ID" value="EN70_8537"/>
</dbReference>
<evidence type="ECO:0000256" key="7">
    <source>
        <dbReference type="RuleBase" id="RU910716"/>
    </source>
</evidence>
<evidence type="ECO:0000256" key="3">
    <source>
        <dbReference type="ARBA" id="ARBA00022475"/>
    </source>
</evidence>
<evidence type="ECO:0000313" key="9">
    <source>
        <dbReference type="WBParaSite" id="EN70_8537"/>
    </source>
</evidence>
<keyword evidence="8" id="KW-1185">Reference proteome</keyword>
<dbReference type="InterPro" id="IPR050895">
    <property type="entry name" value="XK-related_scramblase"/>
</dbReference>
<keyword evidence="4" id="KW-0812">Transmembrane</keyword>
<dbReference type="AlphaFoldDB" id="A0A1I7W156"/>
<comment type="subcellular location">
    <subcellularLocation>
        <location evidence="1">Cell membrane</location>
        <topology evidence="1">Multi-pass membrane protein</topology>
    </subcellularLocation>
    <subcellularLocation>
        <location evidence="7">Membrane</location>
        <topology evidence="7">Multi-pass membrane protein</topology>
    </subcellularLocation>
</comment>
<reference evidence="8" key="1">
    <citation type="submission" date="2012-04" db="EMBL/GenBank/DDBJ databases">
        <title>The Genome Sequence of Loa loa.</title>
        <authorList>
            <consortium name="The Broad Institute Genome Sequencing Platform"/>
            <consortium name="Broad Institute Genome Sequencing Center for Infectious Disease"/>
            <person name="Nutman T.B."/>
            <person name="Fink D.L."/>
            <person name="Russ C."/>
            <person name="Young S."/>
            <person name="Zeng Q."/>
            <person name="Gargeya S."/>
            <person name="Alvarado L."/>
            <person name="Berlin A."/>
            <person name="Chapman S.B."/>
            <person name="Chen Z."/>
            <person name="Freedman E."/>
            <person name="Gellesch M."/>
            <person name="Goldberg J."/>
            <person name="Griggs A."/>
            <person name="Gujja S."/>
            <person name="Heilman E.R."/>
            <person name="Heiman D."/>
            <person name="Howarth C."/>
            <person name="Mehta T."/>
            <person name="Neiman D."/>
            <person name="Pearson M."/>
            <person name="Roberts A."/>
            <person name="Saif S."/>
            <person name="Shea T."/>
            <person name="Shenoy N."/>
            <person name="Sisk P."/>
            <person name="Stolte C."/>
            <person name="Sykes S."/>
            <person name="White J."/>
            <person name="Yandava C."/>
            <person name="Haas B."/>
            <person name="Henn M.R."/>
            <person name="Nusbaum C."/>
            <person name="Birren B."/>
        </authorList>
    </citation>
    <scope>NUCLEOTIDE SEQUENCE [LARGE SCALE GENOMIC DNA]</scope>
</reference>
<dbReference type="InterPro" id="IPR018629">
    <property type="entry name" value="XK-rel"/>
</dbReference>
<sequence length="220" mass="24989">MNEVSDEDPLGNGTIGTKYFWKYPIKHDIRSEDDTIKDCTDRLPHTLTVRNFDIFCFIFSAASYLADISSDATTAYVHYCEHRWIDDVSAHAVQRGMKHAYSKELIFRIVICLLQVNPVISYVEAILAAIKFRVAKKRSEKLSSYMTMIQAGRDAALLRFFEAFLESVPQMLVQGVALVHAFYSLNPSNNFPKWNGFNFIFSVVLLVICHSASELAVEST</sequence>
<dbReference type="Proteomes" id="UP000095285">
    <property type="component" value="Unassembled WGS sequence"/>
</dbReference>
<evidence type="ECO:0000256" key="4">
    <source>
        <dbReference type="ARBA" id="ARBA00022692"/>
    </source>
</evidence>
<keyword evidence="6" id="KW-0472">Membrane</keyword>
<dbReference type="PANTHER" id="PTHR16024:SF6">
    <property type="entry name" value="XK-RELATED PROTEIN"/>
    <property type="match status" value="1"/>
</dbReference>
<evidence type="ECO:0000256" key="5">
    <source>
        <dbReference type="ARBA" id="ARBA00022989"/>
    </source>
</evidence>
<keyword evidence="3" id="KW-1003">Cell membrane</keyword>
<reference evidence="9" key="2">
    <citation type="submission" date="2016-11" db="UniProtKB">
        <authorList>
            <consortium name="WormBaseParasite"/>
        </authorList>
    </citation>
    <scope>IDENTIFICATION</scope>
</reference>
<comment type="similarity">
    <text evidence="2 7">Belongs to the XK family.</text>
</comment>
<evidence type="ECO:0000313" key="8">
    <source>
        <dbReference type="Proteomes" id="UP000095285"/>
    </source>
</evidence>
<protein>
    <recommendedName>
        <fullName evidence="7">XK-related protein</fullName>
    </recommendedName>
</protein>
<accession>A0A1I7W156</accession>
<dbReference type="STRING" id="7209.A0A1I7W156"/>
<evidence type="ECO:0000256" key="1">
    <source>
        <dbReference type="ARBA" id="ARBA00004651"/>
    </source>
</evidence>
<dbReference type="eggNOG" id="KOG4790">
    <property type="taxonomic scope" value="Eukaryota"/>
</dbReference>
<dbReference type="Pfam" id="PF09815">
    <property type="entry name" value="XK-related"/>
    <property type="match status" value="1"/>
</dbReference>
<gene>
    <name evidence="9" type="primary">LOAG_08933</name>
</gene>
<name>A0A1I7W156_LOALO</name>
<organism evidence="8 9">
    <name type="scientific">Loa loa</name>
    <name type="common">Eye worm</name>
    <name type="synonym">Filaria loa</name>
    <dbReference type="NCBI Taxonomy" id="7209"/>
    <lineage>
        <taxon>Eukaryota</taxon>
        <taxon>Metazoa</taxon>
        <taxon>Ecdysozoa</taxon>
        <taxon>Nematoda</taxon>
        <taxon>Chromadorea</taxon>
        <taxon>Rhabditida</taxon>
        <taxon>Spirurina</taxon>
        <taxon>Spiruromorpha</taxon>
        <taxon>Filarioidea</taxon>
        <taxon>Onchocercidae</taxon>
        <taxon>Loa</taxon>
    </lineage>
</organism>
<evidence type="ECO:0000256" key="6">
    <source>
        <dbReference type="ARBA" id="ARBA00023136"/>
    </source>
</evidence>
<keyword evidence="5" id="KW-1133">Transmembrane helix</keyword>